<evidence type="ECO:0000313" key="2">
    <source>
        <dbReference type="Proteomes" id="UP001627154"/>
    </source>
</evidence>
<keyword evidence="2" id="KW-1185">Reference proteome</keyword>
<dbReference type="Proteomes" id="UP001627154">
    <property type="component" value="Unassembled WGS sequence"/>
</dbReference>
<reference evidence="1 2" key="1">
    <citation type="journal article" date="2024" name="bioRxiv">
        <title>A reference genome for Trichogramma kaykai: A tiny desert-dwelling parasitoid wasp with competing sex-ratio distorters.</title>
        <authorList>
            <person name="Culotta J."/>
            <person name="Lindsey A.R."/>
        </authorList>
    </citation>
    <scope>NUCLEOTIDE SEQUENCE [LARGE SCALE GENOMIC DNA]</scope>
    <source>
        <strain evidence="1 2">KSX58</strain>
    </source>
</reference>
<protein>
    <submittedName>
        <fullName evidence="1">Uncharacterized protein</fullName>
    </submittedName>
</protein>
<evidence type="ECO:0000313" key="1">
    <source>
        <dbReference type="EMBL" id="KAL3385239.1"/>
    </source>
</evidence>
<dbReference type="AlphaFoldDB" id="A0ABD2VXB4"/>
<gene>
    <name evidence="1" type="ORF">TKK_019224</name>
</gene>
<accession>A0ABD2VXB4</accession>
<name>A0ABD2VXB4_9HYME</name>
<comment type="caution">
    <text evidence="1">The sequence shown here is derived from an EMBL/GenBank/DDBJ whole genome shotgun (WGS) entry which is preliminary data.</text>
</comment>
<proteinExistence type="predicted"/>
<dbReference type="EMBL" id="JBJJXI010000159">
    <property type="protein sequence ID" value="KAL3385239.1"/>
    <property type="molecule type" value="Genomic_DNA"/>
</dbReference>
<organism evidence="1 2">
    <name type="scientific">Trichogramma kaykai</name>
    <dbReference type="NCBI Taxonomy" id="54128"/>
    <lineage>
        <taxon>Eukaryota</taxon>
        <taxon>Metazoa</taxon>
        <taxon>Ecdysozoa</taxon>
        <taxon>Arthropoda</taxon>
        <taxon>Hexapoda</taxon>
        <taxon>Insecta</taxon>
        <taxon>Pterygota</taxon>
        <taxon>Neoptera</taxon>
        <taxon>Endopterygota</taxon>
        <taxon>Hymenoptera</taxon>
        <taxon>Apocrita</taxon>
        <taxon>Proctotrupomorpha</taxon>
        <taxon>Chalcidoidea</taxon>
        <taxon>Trichogrammatidae</taxon>
        <taxon>Trichogramma</taxon>
    </lineage>
</organism>
<sequence>MSRSSLGTPVHQELKPPRSVSAVHPCTYAGSLRHAKKKQQRSVEGSTVALWWQAAEVISKPFRISKIRGIWAVHDVYNWTRGNRALYVCGISLQRNKDFVIINQFLCVSTSVKDEHRRNRTREFKSVHAIENTFVRALRVRSWRTIRASIVCASYHEMRFGKEERSRPTDLVKHLLVVLVRFYRLICRSD</sequence>